<dbReference type="PANTHER" id="PTHR13774:SF39">
    <property type="entry name" value="BIOSYNTHESIS PROTEIN, PUTATIVE-RELATED"/>
    <property type="match status" value="1"/>
</dbReference>
<dbReference type="Proteomes" id="UP001139494">
    <property type="component" value="Unassembled WGS sequence"/>
</dbReference>
<dbReference type="RefSeq" id="WP_256028135.1">
    <property type="nucleotide sequence ID" value="NZ_JAHLKM010000001.1"/>
</dbReference>
<protein>
    <submittedName>
        <fullName evidence="2">PhzF family phenazine biosynthesis protein</fullName>
    </submittedName>
</protein>
<evidence type="ECO:0000256" key="1">
    <source>
        <dbReference type="ARBA" id="ARBA00023235"/>
    </source>
</evidence>
<comment type="caution">
    <text evidence="2">The sequence shown here is derived from an EMBL/GenBank/DDBJ whole genome shotgun (WGS) entry which is preliminary data.</text>
</comment>
<dbReference type="PANTHER" id="PTHR13774">
    <property type="entry name" value="PHENAZINE BIOSYNTHESIS PROTEIN"/>
    <property type="match status" value="1"/>
</dbReference>
<keyword evidence="1" id="KW-0413">Isomerase</keyword>
<dbReference type="SUPFAM" id="SSF54506">
    <property type="entry name" value="Diaminopimelate epimerase-like"/>
    <property type="match status" value="1"/>
</dbReference>
<dbReference type="GO" id="GO:0016853">
    <property type="term" value="F:isomerase activity"/>
    <property type="evidence" value="ECO:0007669"/>
    <property type="project" value="UniProtKB-KW"/>
</dbReference>
<proteinExistence type="predicted"/>
<dbReference type="InterPro" id="IPR003719">
    <property type="entry name" value="Phenazine_PhzF-like"/>
</dbReference>
<evidence type="ECO:0000313" key="2">
    <source>
        <dbReference type="EMBL" id="MCQ4332217.1"/>
    </source>
</evidence>
<accession>A0A9R1CQX2</accession>
<dbReference type="Gene3D" id="3.10.310.10">
    <property type="entry name" value="Diaminopimelate Epimerase, Chain A, domain 1"/>
    <property type="match status" value="2"/>
</dbReference>
<keyword evidence="3" id="KW-1185">Reference proteome</keyword>
<sequence>METRRALLVDAFTREPLSGNAAGLVPEAEGLDDEQMGSIARELNASETAFLLPSAEADRRLRYFTPAGEIDLCGHATVAAHAWMAENGRLTGGAHTVETNVGVLDIELDEGVVWMTQDVAEVTRVDLEYDRIASALGVDPATLADVGADLPLATASTGLEYLVVPVNFLSALSGADPDFGAIGTLTEEFDATGLYAFTFDTLEGNATLHGRMFAPGVGVDEDPVTGTAAGAVGAYLRGVEAFEGELPEETVIEQGHFLDRPGRVRVRARTDPVAVGGRAVTALEGTIAVPDPGDDDIIEATGPS</sequence>
<dbReference type="GO" id="GO:0005737">
    <property type="term" value="C:cytoplasm"/>
    <property type="evidence" value="ECO:0007669"/>
    <property type="project" value="TreeGrafter"/>
</dbReference>
<name>A0A9R1CQX2_9EURY</name>
<evidence type="ECO:0000313" key="3">
    <source>
        <dbReference type="Proteomes" id="UP001139494"/>
    </source>
</evidence>
<organism evidence="2 3">
    <name type="scientific">Natronomonas aquatica</name>
    <dbReference type="NCBI Taxonomy" id="2841590"/>
    <lineage>
        <taxon>Archaea</taxon>
        <taxon>Methanobacteriati</taxon>
        <taxon>Methanobacteriota</taxon>
        <taxon>Stenosarchaea group</taxon>
        <taxon>Halobacteria</taxon>
        <taxon>Halobacteriales</taxon>
        <taxon>Natronomonadaceae</taxon>
        <taxon>Natronomonas</taxon>
    </lineage>
</organism>
<dbReference type="Pfam" id="PF02567">
    <property type="entry name" value="PhzC-PhzF"/>
    <property type="match status" value="1"/>
</dbReference>
<gene>
    <name evidence="2" type="ORF">KM295_01685</name>
</gene>
<dbReference type="EMBL" id="JAHLKM010000001">
    <property type="protein sequence ID" value="MCQ4332217.1"/>
    <property type="molecule type" value="Genomic_DNA"/>
</dbReference>
<dbReference type="NCBIfam" id="TIGR00654">
    <property type="entry name" value="PhzF_family"/>
    <property type="match status" value="1"/>
</dbReference>
<dbReference type="PIRSF" id="PIRSF016184">
    <property type="entry name" value="PhzC_PhzF"/>
    <property type="match status" value="1"/>
</dbReference>
<dbReference type="AlphaFoldDB" id="A0A9R1CQX2"/>
<reference evidence="2" key="1">
    <citation type="journal article" date="2023" name="Front. Microbiol.">
        <title>Genomic-based phylogenetic and metabolic analyses of the genus Natronomonas, and description of Natronomonas aquatica sp. nov.</title>
        <authorList>
            <person name="Garcia-Roldan A."/>
            <person name="Duran-Viseras A."/>
            <person name="de la Haba R.R."/>
            <person name="Corral P."/>
            <person name="Sanchez-Porro C."/>
            <person name="Ventosa A."/>
        </authorList>
    </citation>
    <scope>NUCLEOTIDE SEQUENCE</scope>
    <source>
        <strain evidence="2">F2-12</strain>
    </source>
</reference>